<keyword evidence="1" id="KW-1133">Transmembrane helix</keyword>
<dbReference type="EMBL" id="CAJNOR010012026">
    <property type="protein sequence ID" value="CAF1665228.1"/>
    <property type="molecule type" value="Genomic_DNA"/>
</dbReference>
<keyword evidence="1" id="KW-0472">Membrane</keyword>
<comment type="caution">
    <text evidence="2">The sequence shown here is derived from an EMBL/GenBank/DDBJ whole genome shotgun (WGS) entry which is preliminary data.</text>
</comment>
<dbReference type="AlphaFoldDB" id="A0A816FT96"/>
<feature type="transmembrane region" description="Helical" evidence="1">
    <location>
        <begin position="138"/>
        <end position="161"/>
    </location>
</feature>
<protein>
    <submittedName>
        <fullName evidence="2">Uncharacterized protein</fullName>
    </submittedName>
</protein>
<feature type="non-terminal residue" evidence="2">
    <location>
        <position position="211"/>
    </location>
</feature>
<accession>A0A816FT96</accession>
<proteinExistence type="predicted"/>
<reference evidence="2" key="1">
    <citation type="submission" date="2021-02" db="EMBL/GenBank/DDBJ databases">
        <authorList>
            <person name="Nowell W R."/>
        </authorList>
    </citation>
    <scope>NUCLEOTIDE SEQUENCE</scope>
</reference>
<organism evidence="2 3">
    <name type="scientific">Adineta ricciae</name>
    <name type="common">Rotifer</name>
    <dbReference type="NCBI Taxonomy" id="249248"/>
    <lineage>
        <taxon>Eukaryota</taxon>
        <taxon>Metazoa</taxon>
        <taxon>Spiralia</taxon>
        <taxon>Gnathifera</taxon>
        <taxon>Rotifera</taxon>
        <taxon>Eurotatoria</taxon>
        <taxon>Bdelloidea</taxon>
        <taxon>Adinetida</taxon>
        <taxon>Adinetidae</taxon>
        <taxon>Adineta</taxon>
    </lineage>
</organism>
<evidence type="ECO:0000313" key="3">
    <source>
        <dbReference type="Proteomes" id="UP000663828"/>
    </source>
</evidence>
<gene>
    <name evidence="2" type="ORF">XAT740_LOCUS57645</name>
</gene>
<dbReference type="Proteomes" id="UP000663828">
    <property type="component" value="Unassembled WGS sequence"/>
</dbReference>
<keyword evidence="3" id="KW-1185">Reference proteome</keyword>
<evidence type="ECO:0000313" key="2">
    <source>
        <dbReference type="EMBL" id="CAF1665228.1"/>
    </source>
</evidence>
<evidence type="ECO:0000256" key="1">
    <source>
        <dbReference type="SAM" id="Phobius"/>
    </source>
</evidence>
<keyword evidence="1" id="KW-0812">Transmembrane</keyword>
<sequence length="211" mass="23394">IRVEYGWNCKDFSLAVPAGFSATRYRRFDGENLAIFESNSVVTLPSCFKVIPNGAQAAAALLRNTLESTTLPSPPAPQPVDPAEEYQFDDDDDLPTVVKPEIINGLNAANTTIVDLEDEENFVAHYWNIITSDSNLPYTIVVLIVLVALIPICIGVCYRVYCGQHRRSDWTLEHPAHMTSGSMKSKDELNNVSVHSHIDMSTQTTDTPIRI</sequence>
<name>A0A816FT96_ADIRI</name>